<dbReference type="EMBL" id="CZQA01000008">
    <property type="protein sequence ID" value="CUS36021.1"/>
    <property type="molecule type" value="Genomic_DNA"/>
</dbReference>
<dbReference type="PANTHER" id="PTHR42773">
    <property type="entry name" value="METALLO-BETA-LACTAMASE-RELATED"/>
    <property type="match status" value="1"/>
</dbReference>
<accession>A0A0S4LEQ3</accession>
<keyword evidence="2" id="KW-0378">Hydrolase</keyword>
<dbReference type="RefSeq" id="WP_090748607.1">
    <property type="nucleotide sequence ID" value="NZ_CZQA01000008.1"/>
</dbReference>
<organism evidence="2 3">
    <name type="scientific">Candidatus Nitrospira nitrosa</name>
    <dbReference type="NCBI Taxonomy" id="1742972"/>
    <lineage>
        <taxon>Bacteria</taxon>
        <taxon>Pseudomonadati</taxon>
        <taxon>Nitrospirota</taxon>
        <taxon>Nitrospiria</taxon>
        <taxon>Nitrospirales</taxon>
        <taxon>Nitrospiraceae</taxon>
        <taxon>Nitrospira</taxon>
    </lineage>
</organism>
<protein>
    <submittedName>
        <fullName evidence="2">Metallo-beta-lactamase superfamily hydrolase</fullName>
    </submittedName>
</protein>
<evidence type="ECO:0000313" key="2">
    <source>
        <dbReference type="EMBL" id="CUS36021.1"/>
    </source>
</evidence>
<dbReference type="Gene3D" id="3.30.70.20">
    <property type="match status" value="1"/>
</dbReference>
<dbReference type="Proteomes" id="UP000199032">
    <property type="component" value="Unassembled WGS sequence"/>
</dbReference>
<gene>
    <name evidence="2" type="ORF">COMA1_20598</name>
</gene>
<dbReference type="CDD" id="cd07727">
    <property type="entry name" value="YmaE-like_MBL-fold"/>
    <property type="match status" value="1"/>
</dbReference>
<dbReference type="STRING" id="1742972.COMA1_20598"/>
<dbReference type="SUPFAM" id="SSF56281">
    <property type="entry name" value="Metallo-hydrolase/oxidoreductase"/>
    <property type="match status" value="1"/>
</dbReference>
<evidence type="ECO:0000259" key="1">
    <source>
        <dbReference type="SMART" id="SM00849"/>
    </source>
</evidence>
<dbReference type="Gene3D" id="3.60.15.10">
    <property type="entry name" value="Ribonuclease Z/Hydroxyacylglutathione hydrolase-like"/>
    <property type="match status" value="1"/>
</dbReference>
<feature type="domain" description="Metallo-beta-lactamase" evidence="1">
    <location>
        <begin position="107"/>
        <end position="264"/>
    </location>
</feature>
<dbReference type="Pfam" id="PF14597">
    <property type="entry name" value="Lactamase_B_5"/>
    <property type="match status" value="1"/>
</dbReference>
<proteinExistence type="predicted"/>
<dbReference type="SMART" id="SM00849">
    <property type="entry name" value="Lactamase_B"/>
    <property type="match status" value="1"/>
</dbReference>
<sequence>MADRNKRLDSNIPGNFYVDATCINCDTCRQLAPVSFEEIGRYSAVSHQPMSGPDIHRAYQALLACPVGAIGTEQSDKALLETAMASFPLSIDDGVSYCGFNSEKSFGANSFLIEHPDGNWLVDSPRYIKHLVEAFERRGGIAYIFLTHEDDVADSDKYAAHFGAKRIIHRADGNAAPTEEQMVDGEEASRIGSDFQIIPVPGHTAGSMALLYRETFLFTGDHLWWNPHIKALEAPTRLIWNKAALLDSIEKLLDHRFEWVLAGHGDRVRLSVEDMQAQLQALVSRRQRRGIAS</sequence>
<dbReference type="SUPFAM" id="SSF54862">
    <property type="entry name" value="4Fe-4S ferredoxins"/>
    <property type="match status" value="1"/>
</dbReference>
<dbReference type="OrthoDB" id="9802248at2"/>
<dbReference type="Pfam" id="PF13370">
    <property type="entry name" value="Fer4_13"/>
    <property type="match status" value="1"/>
</dbReference>
<dbReference type="GO" id="GO:0016787">
    <property type="term" value="F:hydrolase activity"/>
    <property type="evidence" value="ECO:0007669"/>
    <property type="project" value="UniProtKB-KW"/>
</dbReference>
<dbReference type="AlphaFoldDB" id="A0A0S4LEQ3"/>
<dbReference type="InterPro" id="IPR001279">
    <property type="entry name" value="Metallo-B-lactamas"/>
</dbReference>
<name>A0A0S4LEQ3_9BACT</name>
<dbReference type="InterPro" id="IPR036866">
    <property type="entry name" value="RibonucZ/Hydroxyglut_hydro"/>
</dbReference>
<keyword evidence="3" id="KW-1185">Reference proteome</keyword>
<evidence type="ECO:0000313" key="3">
    <source>
        <dbReference type="Proteomes" id="UP000199032"/>
    </source>
</evidence>
<dbReference type="PANTHER" id="PTHR42773:SF1">
    <property type="entry name" value="METALLO-BETA-LACTAMASE FAMILY PROTEIN"/>
    <property type="match status" value="1"/>
</dbReference>
<reference evidence="2 3" key="1">
    <citation type="submission" date="2015-10" db="EMBL/GenBank/DDBJ databases">
        <authorList>
            <person name="Gilbert D.G."/>
        </authorList>
    </citation>
    <scope>NUCLEOTIDE SEQUENCE [LARGE SCALE GENOMIC DNA]</scope>
    <source>
        <strain evidence="2">COMA1</strain>
    </source>
</reference>